<keyword evidence="4 6" id="KW-1133">Transmembrane helix</keyword>
<evidence type="ECO:0000256" key="3">
    <source>
        <dbReference type="ARBA" id="ARBA00022692"/>
    </source>
</evidence>
<keyword evidence="3 6" id="KW-0812">Transmembrane</keyword>
<dbReference type="RefSeq" id="WP_343903628.1">
    <property type="nucleotide sequence ID" value="NZ_BAAAIS010000002.1"/>
</dbReference>
<name>A0ABW4PTT4_9MICO</name>
<proteinExistence type="predicted"/>
<evidence type="ECO:0000256" key="4">
    <source>
        <dbReference type="ARBA" id="ARBA00022989"/>
    </source>
</evidence>
<feature type="transmembrane region" description="Helical" evidence="6">
    <location>
        <begin position="12"/>
        <end position="31"/>
    </location>
</feature>
<keyword evidence="9" id="KW-1185">Reference proteome</keyword>
<evidence type="ECO:0000256" key="6">
    <source>
        <dbReference type="SAM" id="Phobius"/>
    </source>
</evidence>
<dbReference type="Pfam" id="PF12823">
    <property type="entry name" value="DUF3817"/>
    <property type="match status" value="1"/>
</dbReference>
<sequence length="152" mass="16312">MRSAFSPARLYGTLALAEAVTWALLLIGMFLKYGPQVTELGVRIGGGLHGFVFLAFVVATVVVAIDQRWRAGELLLGLASAIVPFATIPAERWLLRRGKVGEQWRLREEPARTAPEKLVSLAVRRPVPSAVIAVVLVAVVFSAMLVVGPPGS</sequence>
<evidence type="ECO:0000256" key="2">
    <source>
        <dbReference type="ARBA" id="ARBA00022475"/>
    </source>
</evidence>
<keyword evidence="5 6" id="KW-0472">Membrane</keyword>
<dbReference type="NCBIfam" id="TIGR03954">
    <property type="entry name" value="integ_memb_HG"/>
    <property type="match status" value="1"/>
</dbReference>
<keyword evidence="2" id="KW-1003">Cell membrane</keyword>
<reference evidence="9" key="1">
    <citation type="journal article" date="2019" name="Int. J. Syst. Evol. Microbiol.">
        <title>The Global Catalogue of Microorganisms (GCM) 10K type strain sequencing project: providing services to taxonomists for standard genome sequencing and annotation.</title>
        <authorList>
            <consortium name="The Broad Institute Genomics Platform"/>
            <consortium name="The Broad Institute Genome Sequencing Center for Infectious Disease"/>
            <person name="Wu L."/>
            <person name="Ma J."/>
        </authorList>
    </citation>
    <scope>NUCLEOTIDE SEQUENCE [LARGE SCALE GENOMIC DNA]</scope>
    <source>
        <strain evidence="9">JCM 11650</strain>
    </source>
</reference>
<feature type="transmembrane region" description="Helical" evidence="6">
    <location>
        <begin position="127"/>
        <end position="147"/>
    </location>
</feature>
<comment type="caution">
    <text evidence="8">The sequence shown here is derived from an EMBL/GenBank/DDBJ whole genome shotgun (WGS) entry which is preliminary data.</text>
</comment>
<feature type="transmembrane region" description="Helical" evidence="6">
    <location>
        <begin position="43"/>
        <end position="65"/>
    </location>
</feature>
<accession>A0ABW4PTT4</accession>
<organism evidence="8 9">
    <name type="scientific">Brachybacterium rhamnosum</name>
    <dbReference type="NCBI Taxonomy" id="173361"/>
    <lineage>
        <taxon>Bacteria</taxon>
        <taxon>Bacillati</taxon>
        <taxon>Actinomycetota</taxon>
        <taxon>Actinomycetes</taxon>
        <taxon>Micrococcales</taxon>
        <taxon>Dermabacteraceae</taxon>
        <taxon>Brachybacterium</taxon>
    </lineage>
</organism>
<dbReference type="Proteomes" id="UP001597280">
    <property type="component" value="Unassembled WGS sequence"/>
</dbReference>
<evidence type="ECO:0000313" key="8">
    <source>
        <dbReference type="EMBL" id="MFD1834239.1"/>
    </source>
</evidence>
<comment type="subcellular location">
    <subcellularLocation>
        <location evidence="1">Cell membrane</location>
        <topology evidence="1">Multi-pass membrane protein</topology>
    </subcellularLocation>
</comment>
<protein>
    <submittedName>
        <fullName evidence="8">DUF3817 domain-containing protein</fullName>
    </submittedName>
</protein>
<evidence type="ECO:0000259" key="7">
    <source>
        <dbReference type="Pfam" id="PF12823"/>
    </source>
</evidence>
<evidence type="ECO:0000313" key="9">
    <source>
        <dbReference type="Proteomes" id="UP001597280"/>
    </source>
</evidence>
<evidence type="ECO:0000256" key="5">
    <source>
        <dbReference type="ARBA" id="ARBA00023136"/>
    </source>
</evidence>
<gene>
    <name evidence="8" type="ORF">ACFSDA_04030</name>
</gene>
<dbReference type="EMBL" id="JBHUFL010000002">
    <property type="protein sequence ID" value="MFD1834239.1"/>
    <property type="molecule type" value="Genomic_DNA"/>
</dbReference>
<evidence type="ECO:0000256" key="1">
    <source>
        <dbReference type="ARBA" id="ARBA00004651"/>
    </source>
</evidence>
<dbReference type="PANTHER" id="PTHR40077">
    <property type="entry name" value="MEMBRANE PROTEIN-RELATED"/>
    <property type="match status" value="1"/>
</dbReference>
<dbReference type="PANTHER" id="PTHR40077:SF1">
    <property type="entry name" value="MEMBRANE PROTEIN"/>
    <property type="match status" value="1"/>
</dbReference>
<feature type="domain" description="DUF3817" evidence="7">
    <location>
        <begin position="9"/>
        <end position="95"/>
    </location>
</feature>
<dbReference type="InterPro" id="IPR023845">
    <property type="entry name" value="DUF3817_TM"/>
</dbReference>